<dbReference type="Gene3D" id="1.10.10.10">
    <property type="entry name" value="Winged helix-like DNA-binding domain superfamily/Winged helix DNA-binding domain"/>
    <property type="match status" value="2"/>
</dbReference>
<dbReference type="Pfam" id="PF01051">
    <property type="entry name" value="Rep3_N"/>
    <property type="match status" value="1"/>
</dbReference>
<sequence length="312" mass="36232">MAKGITAKEPHKLEIRQHNAITTARYEMSAIEMDISFFLLSKLRADDKPGTKYQISVRELQEVTGRQWHHGQFLEATSALRSREYVFEDNKTVLQVGLLASALHRKGEGLIELEISENIRPYLIDLKNNFTSFQLQAAFMLPSKWAKRIYQIASQWKDIGETKIYSIDDLKVILHLKDPKNKEKEQYSSISLFKKNVLDIAVEQINKFTDLRISYVLTKRGRVFTHIRFYVNKQTIQQLPLAFELPTDDVRKQNARTILDDLNIIEEKLVNRILYDENLLNKLFQFNYKLKTDKIKATSNPGGLFLKIAGLV</sequence>
<dbReference type="OrthoDB" id="1428208at2"/>
<proteinExistence type="inferred from homology"/>
<feature type="domain" description="Initiator Rep protein WH1" evidence="2">
    <location>
        <begin position="15"/>
        <end position="153"/>
    </location>
</feature>
<organism evidence="3 4">
    <name type="scientific">Rufibacter immobilis</name>
    <dbReference type="NCBI Taxonomy" id="1348778"/>
    <lineage>
        <taxon>Bacteria</taxon>
        <taxon>Pseudomonadati</taxon>
        <taxon>Bacteroidota</taxon>
        <taxon>Cytophagia</taxon>
        <taxon>Cytophagales</taxon>
        <taxon>Hymenobacteraceae</taxon>
        <taxon>Rufibacter</taxon>
    </lineage>
</organism>
<dbReference type="AlphaFoldDB" id="A0A3M9N1W0"/>
<keyword evidence="4" id="KW-1185">Reference proteome</keyword>
<dbReference type="SUPFAM" id="SSF46785">
    <property type="entry name" value="Winged helix' DNA-binding domain"/>
    <property type="match status" value="2"/>
</dbReference>
<dbReference type="RefSeq" id="WP_123132235.1">
    <property type="nucleotide sequence ID" value="NZ_RJJE01000004.1"/>
</dbReference>
<evidence type="ECO:0000256" key="1">
    <source>
        <dbReference type="ARBA" id="ARBA00038283"/>
    </source>
</evidence>
<dbReference type="Pfam" id="PF21205">
    <property type="entry name" value="Rep3_C"/>
    <property type="match status" value="1"/>
</dbReference>
<evidence type="ECO:0000313" key="3">
    <source>
        <dbReference type="EMBL" id="RNI31782.1"/>
    </source>
</evidence>
<dbReference type="EMBL" id="RJJE01000004">
    <property type="protein sequence ID" value="RNI31782.1"/>
    <property type="molecule type" value="Genomic_DNA"/>
</dbReference>
<comment type="similarity">
    <text evidence="1">Belongs to the initiator RepB protein family.</text>
</comment>
<dbReference type="GO" id="GO:0003887">
    <property type="term" value="F:DNA-directed DNA polymerase activity"/>
    <property type="evidence" value="ECO:0007669"/>
    <property type="project" value="InterPro"/>
</dbReference>
<dbReference type="Proteomes" id="UP000271010">
    <property type="component" value="Unassembled WGS sequence"/>
</dbReference>
<gene>
    <name evidence="3" type="ORF">EFA69_06165</name>
</gene>
<reference evidence="3 4" key="1">
    <citation type="submission" date="2018-11" db="EMBL/GenBank/DDBJ databases">
        <title>Rufibacter latericius sp. nov., isolated from water in Baiyang Lake.</title>
        <authorList>
            <person name="Yang Y."/>
        </authorList>
    </citation>
    <scope>NUCLEOTIDE SEQUENCE [LARGE SCALE GENOMIC DNA]</scope>
    <source>
        <strain evidence="3 4">MCC P1</strain>
    </source>
</reference>
<evidence type="ECO:0000259" key="2">
    <source>
        <dbReference type="Pfam" id="PF01051"/>
    </source>
</evidence>
<dbReference type="InterPro" id="IPR036388">
    <property type="entry name" value="WH-like_DNA-bd_sf"/>
</dbReference>
<dbReference type="GO" id="GO:0006270">
    <property type="term" value="P:DNA replication initiation"/>
    <property type="evidence" value="ECO:0007669"/>
    <property type="project" value="InterPro"/>
</dbReference>
<comment type="caution">
    <text evidence="3">The sequence shown here is derived from an EMBL/GenBank/DDBJ whole genome shotgun (WGS) entry which is preliminary data.</text>
</comment>
<dbReference type="InterPro" id="IPR000525">
    <property type="entry name" value="Initiator_Rep_WH1"/>
</dbReference>
<evidence type="ECO:0000313" key="4">
    <source>
        <dbReference type="Proteomes" id="UP000271010"/>
    </source>
</evidence>
<protein>
    <submittedName>
        <fullName evidence="3">RepB family plasmid replication initiator protein</fullName>
    </submittedName>
</protein>
<name>A0A3M9N1W0_9BACT</name>
<dbReference type="InterPro" id="IPR036390">
    <property type="entry name" value="WH_DNA-bd_sf"/>
</dbReference>
<accession>A0A3M9N1W0</accession>